<name>A0AAW0Q2S6_9PEZI</name>
<accession>A0AAW0Q2S6</accession>
<dbReference type="PROSITE" id="PS50297">
    <property type="entry name" value="ANK_REP_REGION"/>
    <property type="match status" value="5"/>
</dbReference>
<dbReference type="GO" id="GO:0004842">
    <property type="term" value="F:ubiquitin-protein transferase activity"/>
    <property type="evidence" value="ECO:0007669"/>
    <property type="project" value="TreeGrafter"/>
</dbReference>
<dbReference type="InterPro" id="IPR036770">
    <property type="entry name" value="Ankyrin_rpt-contain_sf"/>
</dbReference>
<protein>
    <submittedName>
        <fullName evidence="5">NACHT and Ankyrin domain protein</fullName>
    </submittedName>
</protein>
<dbReference type="Pfam" id="PF12796">
    <property type="entry name" value="Ank_2"/>
    <property type="match status" value="2"/>
</dbReference>
<dbReference type="PROSITE" id="PS50088">
    <property type="entry name" value="ANK_REPEAT"/>
    <property type="match status" value="5"/>
</dbReference>
<reference evidence="5 6" key="1">
    <citation type="submission" date="2023-01" db="EMBL/GenBank/DDBJ databases">
        <title>Analysis of 21 Apiospora genomes using comparative genomics revels a genus with tremendous synthesis potential of carbohydrate active enzymes and secondary metabolites.</title>
        <authorList>
            <person name="Sorensen T."/>
        </authorList>
    </citation>
    <scope>NUCLEOTIDE SEQUENCE [LARGE SCALE GENOMIC DNA]</scope>
    <source>
        <strain evidence="5 6">CBS 117206</strain>
    </source>
</reference>
<dbReference type="Pfam" id="PF00023">
    <property type="entry name" value="Ank"/>
    <property type="match status" value="1"/>
</dbReference>
<dbReference type="PANTHER" id="PTHR24171:SF8">
    <property type="entry name" value="BRCA1-ASSOCIATED RING DOMAIN PROTEIN 1"/>
    <property type="match status" value="1"/>
</dbReference>
<evidence type="ECO:0000256" key="3">
    <source>
        <dbReference type="PROSITE-ProRule" id="PRU00023"/>
    </source>
</evidence>
<feature type="repeat" description="ANK" evidence="3">
    <location>
        <begin position="513"/>
        <end position="545"/>
    </location>
</feature>
<dbReference type="GO" id="GO:0085020">
    <property type="term" value="P:protein K6-linked ubiquitination"/>
    <property type="evidence" value="ECO:0007669"/>
    <property type="project" value="TreeGrafter"/>
</dbReference>
<dbReference type="SMART" id="SM00248">
    <property type="entry name" value="ANK"/>
    <property type="match status" value="7"/>
</dbReference>
<proteinExistence type="predicted"/>
<keyword evidence="6" id="KW-1185">Reference proteome</keyword>
<evidence type="ECO:0000256" key="1">
    <source>
        <dbReference type="ARBA" id="ARBA00022737"/>
    </source>
</evidence>
<feature type="compositionally biased region" description="Polar residues" evidence="4">
    <location>
        <begin position="778"/>
        <end position="794"/>
    </location>
</feature>
<dbReference type="AlphaFoldDB" id="A0AAW0Q2S6"/>
<dbReference type="Proteomes" id="UP001392437">
    <property type="component" value="Unassembled WGS sequence"/>
</dbReference>
<dbReference type="PANTHER" id="PTHR24171">
    <property type="entry name" value="ANKYRIN REPEAT DOMAIN-CONTAINING PROTEIN 39-RELATED"/>
    <property type="match status" value="1"/>
</dbReference>
<keyword evidence="2 3" id="KW-0040">ANK repeat</keyword>
<evidence type="ECO:0000256" key="4">
    <source>
        <dbReference type="SAM" id="MobiDB-lite"/>
    </source>
</evidence>
<dbReference type="PRINTS" id="PR01415">
    <property type="entry name" value="ANKYRIN"/>
</dbReference>
<dbReference type="InterPro" id="IPR002110">
    <property type="entry name" value="Ankyrin_rpt"/>
</dbReference>
<feature type="region of interest" description="Disordered" evidence="4">
    <location>
        <begin position="744"/>
        <end position="805"/>
    </location>
</feature>
<feature type="repeat" description="ANK" evidence="3">
    <location>
        <begin position="480"/>
        <end position="512"/>
    </location>
</feature>
<evidence type="ECO:0000313" key="5">
    <source>
        <dbReference type="EMBL" id="KAK8092545.1"/>
    </source>
</evidence>
<dbReference type="Gene3D" id="1.25.40.20">
    <property type="entry name" value="Ankyrin repeat-containing domain"/>
    <property type="match status" value="1"/>
</dbReference>
<sequence>MAEAIGAIAAGIEIAKFSKDLTRWILDIADDTSGIRKTLLHFRDIIDGTINLYADIEATIKEQNLSETDGLVVVVSDSGEHCRALLEKLQGQLPELAEDAGIGRRAKAALYKKLNEKVIQEQLTFLQHYMQMAQLALSQIESRRMSTINSKIDQMKTVIDELATVLAAVPPYTPGTVDESDYNRLQGNLQNLRDVAIKEKTGSEADLESIYDRMPSGSDELPQVLLDLIREVRPSTPPPQQDTMGDLEAKGMLLKASKVVLPFGEEYIKHDENRADLLTRCSTIRLQQRALNILERLWEMESRKEETHICPERLGRLGSKLARLYMDSQRIGHITDSQRTVDRARARDVLYNSLALLLKKLETDRPFPWEITFTVGELLISLLKATGKASEASRFEQAIPYKLRKELETGPAPVHIPPDPDWPRKFEPSVSPALTWCGQDNLATILGVWPDKTAVATRPADITSKLDVRSLDFRFDKPVSGLSPLHLAAIYGKKDILEEMLGEVEDVDVGKDEASTPLIEAARSGNEETVQLLLDHEASVGCIDAKMGRTALHWAQTSEAHNGVSAAKLLLDRESELLLEMKDKDGKTALYLACESGNRDMADLLVKKHKAKVDITDLYQKTALHATVDAKDRLDERLHIAETLLKADAEPDTCDTRKHTPLCTASSLGHVELVKMLLEYGADPNLQGHEGETPLIAATRRNHTEVVRALRLRGADPNTMDAWRRSALDYARRNPPTSRINQLLRGSPQPLHRHRTSLTSVRSGLSVRSEPLPRIGTANGSTLQPDINRTSTQGPGRRRWWRRSG</sequence>
<dbReference type="SUPFAM" id="SSF48403">
    <property type="entry name" value="Ankyrin repeat"/>
    <property type="match status" value="1"/>
</dbReference>
<feature type="repeat" description="ANK" evidence="3">
    <location>
        <begin position="657"/>
        <end position="689"/>
    </location>
</feature>
<feature type="repeat" description="ANK" evidence="3">
    <location>
        <begin position="585"/>
        <end position="608"/>
    </location>
</feature>
<keyword evidence="1" id="KW-0677">Repeat</keyword>
<dbReference type="EMBL" id="JAQQWP010000013">
    <property type="protein sequence ID" value="KAK8092545.1"/>
    <property type="molecule type" value="Genomic_DNA"/>
</dbReference>
<feature type="compositionally biased region" description="Basic residues" evidence="4">
    <location>
        <begin position="796"/>
        <end position="805"/>
    </location>
</feature>
<organism evidence="5 6">
    <name type="scientific">Apiospora kogelbergensis</name>
    <dbReference type="NCBI Taxonomy" id="1337665"/>
    <lineage>
        <taxon>Eukaryota</taxon>
        <taxon>Fungi</taxon>
        <taxon>Dikarya</taxon>
        <taxon>Ascomycota</taxon>
        <taxon>Pezizomycotina</taxon>
        <taxon>Sordariomycetes</taxon>
        <taxon>Xylariomycetidae</taxon>
        <taxon>Amphisphaeriales</taxon>
        <taxon>Apiosporaceae</taxon>
        <taxon>Apiospora</taxon>
    </lineage>
</organism>
<evidence type="ECO:0000313" key="6">
    <source>
        <dbReference type="Proteomes" id="UP001392437"/>
    </source>
</evidence>
<comment type="caution">
    <text evidence="5">The sequence shown here is derived from an EMBL/GenBank/DDBJ whole genome shotgun (WGS) entry which is preliminary data.</text>
</comment>
<evidence type="ECO:0000256" key="2">
    <source>
        <dbReference type="ARBA" id="ARBA00023043"/>
    </source>
</evidence>
<gene>
    <name evidence="5" type="ORF">PG999_014744</name>
</gene>
<feature type="repeat" description="ANK" evidence="3">
    <location>
        <begin position="690"/>
        <end position="722"/>
    </location>
</feature>